<reference evidence="4" key="1">
    <citation type="journal article" date="2019" name="Int. J. Syst. Evol. Microbiol.">
        <title>The Global Catalogue of Microorganisms (GCM) 10K type strain sequencing project: providing services to taxonomists for standard genome sequencing and annotation.</title>
        <authorList>
            <consortium name="The Broad Institute Genomics Platform"/>
            <consortium name="The Broad Institute Genome Sequencing Center for Infectious Disease"/>
            <person name="Wu L."/>
            <person name="Ma J."/>
        </authorList>
    </citation>
    <scope>NUCLEOTIDE SEQUENCE [LARGE SCALE GENOMIC DNA]</scope>
    <source>
        <strain evidence="4">CGMCC 1.12295</strain>
    </source>
</reference>
<gene>
    <name evidence="3" type="ORF">ACFSCZ_12630</name>
</gene>
<keyword evidence="4" id="KW-1185">Reference proteome</keyword>
<evidence type="ECO:0000256" key="1">
    <source>
        <dbReference type="SAM" id="Coils"/>
    </source>
</evidence>
<evidence type="ECO:0000313" key="4">
    <source>
        <dbReference type="Proteomes" id="UP001597301"/>
    </source>
</evidence>
<sequence length="331" mass="37294">MSIKTYQNKIQNLEKEIGNIEKSIGKEQEKIEKALKALQRTKSPSIRNTKQREMITAQKKVGELKVRKATKLKSLNNALEQLRRTEERETKKLQTAELNHNKKITDELKKQQRISQEISAHPITINFEALPDKINVLFLASNPSDQDSLRLDQEIRLIQEKIRASDYRDSINLQSWWAVRSNDLLQAINEVKPHIIHFSGHGSPDHDIVLETTEGTTSLLSKETVSLLMKTMSDSIKLVIFNNCFSSGQAAAVTEHIDCAIGMNEAVYDDAAREFAAQFYSAIGFGKSIQNAFEQGKLALTLAGLEGEEIPELYTRTGLDPSEIILVKPPL</sequence>
<protein>
    <submittedName>
        <fullName evidence="3">CHAT domain-containing protein</fullName>
    </submittedName>
</protein>
<feature type="domain" description="CHAT" evidence="2">
    <location>
        <begin position="149"/>
        <end position="300"/>
    </location>
</feature>
<comment type="caution">
    <text evidence="3">The sequence shown here is derived from an EMBL/GenBank/DDBJ whole genome shotgun (WGS) entry which is preliminary data.</text>
</comment>
<dbReference type="Proteomes" id="UP001597301">
    <property type="component" value="Unassembled WGS sequence"/>
</dbReference>
<dbReference type="EMBL" id="JBHUEO010000037">
    <property type="protein sequence ID" value="MFD1707570.1"/>
    <property type="molecule type" value="Genomic_DNA"/>
</dbReference>
<organism evidence="3 4">
    <name type="scientific">Siminovitchia sediminis</name>
    <dbReference type="NCBI Taxonomy" id="1274353"/>
    <lineage>
        <taxon>Bacteria</taxon>
        <taxon>Bacillati</taxon>
        <taxon>Bacillota</taxon>
        <taxon>Bacilli</taxon>
        <taxon>Bacillales</taxon>
        <taxon>Bacillaceae</taxon>
        <taxon>Siminovitchia</taxon>
    </lineage>
</organism>
<evidence type="ECO:0000313" key="3">
    <source>
        <dbReference type="EMBL" id="MFD1707570.1"/>
    </source>
</evidence>
<accession>A0ABW4KHN7</accession>
<keyword evidence="1" id="KW-0175">Coiled coil</keyword>
<dbReference type="InterPro" id="IPR024983">
    <property type="entry name" value="CHAT_dom"/>
</dbReference>
<dbReference type="Pfam" id="PF12770">
    <property type="entry name" value="CHAT"/>
    <property type="match status" value="1"/>
</dbReference>
<name>A0ABW4KHN7_9BACI</name>
<feature type="coiled-coil region" evidence="1">
    <location>
        <begin position="65"/>
        <end position="99"/>
    </location>
</feature>
<feature type="coiled-coil region" evidence="1">
    <location>
        <begin position="3"/>
        <end position="30"/>
    </location>
</feature>
<proteinExistence type="predicted"/>
<dbReference type="RefSeq" id="WP_380774283.1">
    <property type="nucleotide sequence ID" value="NZ_JBHUEO010000037.1"/>
</dbReference>
<evidence type="ECO:0000259" key="2">
    <source>
        <dbReference type="Pfam" id="PF12770"/>
    </source>
</evidence>